<dbReference type="EMBL" id="CP015059">
    <property type="protein sequence ID" value="QGN17498.1"/>
    <property type="molecule type" value="Genomic_DNA"/>
</dbReference>
<reference evidence="8 9" key="1">
    <citation type="submission" date="2016-03" db="EMBL/GenBank/DDBJ databases">
        <title>How can Kluyveromyces marxianus grow so fast - potential evolutionary course in Saccharomyces Complex revealed by comparative genomics.</title>
        <authorList>
            <person name="Mo W."/>
            <person name="Lu W."/>
            <person name="Yang X."/>
            <person name="Qi J."/>
            <person name="Lv H."/>
        </authorList>
    </citation>
    <scope>NUCLEOTIDE SEQUENCE [LARGE SCALE GENOMIC DNA]</scope>
    <source>
        <strain evidence="8 9">FIM1</strain>
    </source>
</reference>
<keyword evidence="3 8" id="KW-0689">Ribosomal protein</keyword>
<evidence type="ECO:0000313" key="9">
    <source>
        <dbReference type="Proteomes" id="UP000422736"/>
    </source>
</evidence>
<dbReference type="PANTHER" id="PTHR13362">
    <property type="entry name" value="MITOCHONDRIAL RIBOSOMAL PROTEIN S33"/>
    <property type="match status" value="1"/>
</dbReference>
<evidence type="ECO:0000256" key="7">
    <source>
        <dbReference type="SAM" id="MobiDB-lite"/>
    </source>
</evidence>
<evidence type="ECO:0000256" key="6">
    <source>
        <dbReference type="ARBA" id="ARBA00035132"/>
    </source>
</evidence>
<dbReference type="InterPro" id="IPR013219">
    <property type="entry name" value="Ribosomal_mS33"/>
</dbReference>
<comment type="subcellular location">
    <subcellularLocation>
        <location evidence="1">Mitochondrion</location>
    </subcellularLocation>
</comment>
<gene>
    <name evidence="8" type="primary">RSM27</name>
    <name evidence="8" type="ORF">FIM1_4234</name>
</gene>
<keyword evidence="9" id="KW-1185">Reference proteome</keyword>
<dbReference type="Proteomes" id="UP000422736">
    <property type="component" value="Chromosome 6"/>
</dbReference>
<protein>
    <recommendedName>
        <fullName evidence="6">Small ribosomal subunit protein mS33</fullName>
    </recommendedName>
</protein>
<dbReference type="PANTHER" id="PTHR13362:SF2">
    <property type="entry name" value="SMALL RIBOSOMAL SUBUNIT PROTEIN MS33"/>
    <property type="match status" value="1"/>
</dbReference>
<evidence type="ECO:0000256" key="4">
    <source>
        <dbReference type="ARBA" id="ARBA00023128"/>
    </source>
</evidence>
<organism evidence="8 9">
    <name type="scientific">Kluyveromyces marxianus</name>
    <name type="common">Yeast</name>
    <name type="synonym">Candida kefyr</name>
    <dbReference type="NCBI Taxonomy" id="4911"/>
    <lineage>
        <taxon>Eukaryota</taxon>
        <taxon>Fungi</taxon>
        <taxon>Dikarya</taxon>
        <taxon>Ascomycota</taxon>
        <taxon>Saccharomycotina</taxon>
        <taxon>Saccharomycetes</taxon>
        <taxon>Saccharomycetales</taxon>
        <taxon>Saccharomycetaceae</taxon>
        <taxon>Kluyveromyces</taxon>
    </lineage>
</organism>
<dbReference type="Pfam" id="PF08293">
    <property type="entry name" value="MRP-S33"/>
    <property type="match status" value="1"/>
</dbReference>
<keyword evidence="4" id="KW-0496">Mitochondrion</keyword>
<keyword evidence="5" id="KW-0687">Ribonucleoprotein</keyword>
<sequence>MSVPKARLLKLAELSAKIFDQNFNPTCARTGSKILSQRLKGPAIANYYGNPDFIKFKQLKKLYPGMNFVDEEEQYRLTMLELRKRRGKGAPTKKKEASGDAKKTKKRK</sequence>
<feature type="compositionally biased region" description="Basic and acidic residues" evidence="7">
    <location>
        <begin position="93"/>
        <end position="102"/>
    </location>
</feature>
<proteinExistence type="inferred from homology"/>
<comment type="similarity">
    <text evidence="2">Belongs to the mitochondrion-specific ribosomal protein mS33 family.</text>
</comment>
<name>A0ABX6F557_KLUMA</name>
<accession>A0ABX6F557</accession>
<evidence type="ECO:0000313" key="8">
    <source>
        <dbReference type="EMBL" id="QGN17498.1"/>
    </source>
</evidence>
<evidence type="ECO:0000256" key="2">
    <source>
        <dbReference type="ARBA" id="ARBA00008970"/>
    </source>
</evidence>
<dbReference type="GO" id="GO:0005840">
    <property type="term" value="C:ribosome"/>
    <property type="evidence" value="ECO:0007669"/>
    <property type="project" value="UniProtKB-KW"/>
</dbReference>
<evidence type="ECO:0000256" key="1">
    <source>
        <dbReference type="ARBA" id="ARBA00004173"/>
    </source>
</evidence>
<evidence type="ECO:0000256" key="3">
    <source>
        <dbReference type="ARBA" id="ARBA00022980"/>
    </source>
</evidence>
<feature type="compositionally biased region" description="Basic residues" evidence="7">
    <location>
        <begin position="83"/>
        <end position="92"/>
    </location>
</feature>
<feature type="region of interest" description="Disordered" evidence="7">
    <location>
        <begin position="82"/>
        <end position="108"/>
    </location>
</feature>
<evidence type="ECO:0000256" key="5">
    <source>
        <dbReference type="ARBA" id="ARBA00023274"/>
    </source>
</evidence>